<gene>
    <name evidence="12" type="ORF">DASB73_011760</name>
</gene>
<dbReference type="InterPro" id="IPR003439">
    <property type="entry name" value="ABC_transporter-like_ATP-bd"/>
</dbReference>
<feature type="transmembrane region" description="Helical" evidence="10">
    <location>
        <begin position="1230"/>
        <end position="1255"/>
    </location>
</feature>
<evidence type="ECO:0000256" key="3">
    <source>
        <dbReference type="ARBA" id="ARBA00022692"/>
    </source>
</evidence>
<dbReference type="Pfam" id="PF14510">
    <property type="entry name" value="ABC_trans_N"/>
    <property type="match status" value="1"/>
</dbReference>
<dbReference type="Pfam" id="PF00005">
    <property type="entry name" value="ABC_tran"/>
    <property type="match status" value="2"/>
</dbReference>
<dbReference type="GO" id="GO:0016887">
    <property type="term" value="F:ATP hydrolysis activity"/>
    <property type="evidence" value="ECO:0007669"/>
    <property type="project" value="InterPro"/>
</dbReference>
<dbReference type="GO" id="GO:0140359">
    <property type="term" value="F:ABC-type transporter activity"/>
    <property type="evidence" value="ECO:0007669"/>
    <property type="project" value="InterPro"/>
</dbReference>
<feature type="transmembrane region" description="Helical" evidence="10">
    <location>
        <begin position="736"/>
        <end position="756"/>
    </location>
</feature>
<evidence type="ECO:0000313" key="12">
    <source>
        <dbReference type="EMBL" id="GMM50218.1"/>
    </source>
</evidence>
<dbReference type="Proteomes" id="UP001362899">
    <property type="component" value="Unassembled WGS sequence"/>
</dbReference>
<evidence type="ECO:0000256" key="5">
    <source>
        <dbReference type="ARBA" id="ARBA00022741"/>
    </source>
</evidence>
<keyword evidence="3 10" id="KW-0812">Transmembrane</keyword>
<evidence type="ECO:0000256" key="1">
    <source>
        <dbReference type="ARBA" id="ARBA00004141"/>
    </source>
</evidence>
<dbReference type="FunFam" id="3.40.50.300:FF:000054">
    <property type="entry name" value="ABC multidrug transporter atrF"/>
    <property type="match status" value="1"/>
</dbReference>
<dbReference type="Gene3D" id="3.40.50.300">
    <property type="entry name" value="P-loop containing nucleotide triphosphate hydrolases"/>
    <property type="match status" value="2"/>
</dbReference>
<dbReference type="InterPro" id="IPR003593">
    <property type="entry name" value="AAA+_ATPase"/>
</dbReference>
<feature type="transmembrane region" description="Helical" evidence="10">
    <location>
        <begin position="597"/>
        <end position="616"/>
    </location>
</feature>
<dbReference type="InterPro" id="IPR034001">
    <property type="entry name" value="ABCG_PDR_1"/>
</dbReference>
<evidence type="ECO:0000256" key="4">
    <source>
        <dbReference type="ARBA" id="ARBA00022737"/>
    </source>
</evidence>
<feature type="transmembrane region" description="Helical" evidence="10">
    <location>
        <begin position="491"/>
        <end position="508"/>
    </location>
</feature>
<evidence type="ECO:0000256" key="9">
    <source>
        <dbReference type="SAM" id="MobiDB-lite"/>
    </source>
</evidence>
<dbReference type="GO" id="GO:0005524">
    <property type="term" value="F:ATP binding"/>
    <property type="evidence" value="ECO:0007669"/>
    <property type="project" value="UniProtKB-KW"/>
</dbReference>
<evidence type="ECO:0000256" key="8">
    <source>
        <dbReference type="ARBA" id="ARBA00023136"/>
    </source>
</evidence>
<keyword evidence="4" id="KW-0677">Repeat</keyword>
<proteinExistence type="predicted"/>
<feature type="region of interest" description="Disordered" evidence="9">
    <location>
        <begin position="1"/>
        <end position="22"/>
    </location>
</feature>
<evidence type="ECO:0000313" key="13">
    <source>
        <dbReference type="Proteomes" id="UP001362899"/>
    </source>
</evidence>
<dbReference type="InterPro" id="IPR027417">
    <property type="entry name" value="P-loop_NTPase"/>
</dbReference>
<feature type="transmembrane region" description="Helical" evidence="10">
    <location>
        <begin position="520"/>
        <end position="541"/>
    </location>
</feature>
<feature type="compositionally biased region" description="Basic and acidic residues" evidence="9">
    <location>
        <begin position="9"/>
        <end position="21"/>
    </location>
</feature>
<keyword evidence="5" id="KW-0547">Nucleotide-binding</keyword>
<evidence type="ECO:0000256" key="7">
    <source>
        <dbReference type="ARBA" id="ARBA00022989"/>
    </source>
</evidence>
<dbReference type="InterPro" id="IPR013525">
    <property type="entry name" value="ABC2_TM"/>
</dbReference>
<comment type="subcellular location">
    <subcellularLocation>
        <location evidence="1">Membrane</location>
        <topology evidence="1">Multi-pass membrane protein</topology>
    </subcellularLocation>
</comment>
<feature type="transmembrane region" description="Helical" evidence="10">
    <location>
        <begin position="628"/>
        <end position="647"/>
    </location>
</feature>
<dbReference type="SMART" id="SM00382">
    <property type="entry name" value="AAA"/>
    <property type="match status" value="2"/>
</dbReference>
<feature type="region of interest" description="Disordered" evidence="9">
    <location>
        <begin position="378"/>
        <end position="398"/>
    </location>
</feature>
<keyword evidence="13" id="KW-1185">Reference proteome</keyword>
<evidence type="ECO:0000256" key="10">
    <source>
        <dbReference type="SAM" id="Phobius"/>
    </source>
</evidence>
<dbReference type="Pfam" id="PF06422">
    <property type="entry name" value="PDR_CDR"/>
    <property type="match status" value="1"/>
</dbReference>
<dbReference type="PANTHER" id="PTHR19241">
    <property type="entry name" value="ATP-BINDING CASSETTE TRANSPORTER"/>
    <property type="match status" value="1"/>
</dbReference>
<dbReference type="PROSITE" id="PS00211">
    <property type="entry name" value="ABC_TRANSPORTER_1"/>
    <property type="match status" value="1"/>
</dbReference>
<dbReference type="EMBL" id="BTGC01000003">
    <property type="protein sequence ID" value="GMM50218.1"/>
    <property type="molecule type" value="Genomic_DNA"/>
</dbReference>
<feature type="domain" description="ABC transporter" evidence="11">
    <location>
        <begin position="816"/>
        <end position="1058"/>
    </location>
</feature>
<keyword evidence="7 10" id="KW-1133">Transmembrane helix</keyword>
<dbReference type="CDD" id="cd03232">
    <property type="entry name" value="ABCG_PDR_domain2"/>
    <property type="match status" value="1"/>
</dbReference>
<reference evidence="12 13" key="1">
    <citation type="journal article" date="2023" name="Elife">
        <title>Identification of key yeast species and microbe-microbe interactions impacting larval growth of Drosophila in the wild.</title>
        <authorList>
            <person name="Mure A."/>
            <person name="Sugiura Y."/>
            <person name="Maeda R."/>
            <person name="Honda K."/>
            <person name="Sakurai N."/>
            <person name="Takahashi Y."/>
            <person name="Watada M."/>
            <person name="Katoh T."/>
            <person name="Gotoh A."/>
            <person name="Gotoh Y."/>
            <person name="Taniguchi I."/>
            <person name="Nakamura K."/>
            <person name="Hayashi T."/>
            <person name="Katayama T."/>
            <person name="Uemura T."/>
            <person name="Hattori Y."/>
        </authorList>
    </citation>
    <scope>NUCLEOTIDE SEQUENCE [LARGE SCALE GENOMIC DNA]</scope>
    <source>
        <strain evidence="12 13">SB-73</strain>
    </source>
</reference>
<keyword evidence="2" id="KW-0813">Transport</keyword>
<dbReference type="SUPFAM" id="SSF52540">
    <property type="entry name" value="P-loop containing nucleoside triphosphate hydrolases"/>
    <property type="match status" value="2"/>
</dbReference>
<evidence type="ECO:0000259" key="11">
    <source>
        <dbReference type="PROSITE" id="PS50893"/>
    </source>
</evidence>
<dbReference type="GO" id="GO:0016020">
    <property type="term" value="C:membrane"/>
    <property type="evidence" value="ECO:0007669"/>
    <property type="project" value="UniProtKB-SubCell"/>
</dbReference>
<dbReference type="InterPro" id="IPR017871">
    <property type="entry name" value="ABC_transporter-like_CS"/>
</dbReference>
<feature type="compositionally biased region" description="Polar residues" evidence="9">
    <location>
        <begin position="378"/>
        <end position="391"/>
    </location>
</feature>
<name>A0AAV5RHK9_STABA</name>
<keyword evidence="8 10" id="KW-0472">Membrane</keyword>
<feature type="transmembrane region" description="Helical" evidence="10">
    <location>
        <begin position="1307"/>
        <end position="1328"/>
    </location>
</feature>
<organism evidence="12 13">
    <name type="scientific">Starmerella bacillaris</name>
    <name type="common">Yeast</name>
    <name type="synonym">Candida zemplinina</name>
    <dbReference type="NCBI Taxonomy" id="1247836"/>
    <lineage>
        <taxon>Eukaryota</taxon>
        <taxon>Fungi</taxon>
        <taxon>Dikarya</taxon>
        <taxon>Ascomycota</taxon>
        <taxon>Saccharomycotina</taxon>
        <taxon>Dipodascomycetes</taxon>
        <taxon>Dipodascales</taxon>
        <taxon>Trichomonascaceae</taxon>
        <taxon>Starmerella</taxon>
    </lineage>
</organism>
<dbReference type="CDD" id="cd03233">
    <property type="entry name" value="ABCG_PDR_domain1"/>
    <property type="match status" value="1"/>
</dbReference>
<dbReference type="InterPro" id="IPR010929">
    <property type="entry name" value="PDR_CDR_ABC"/>
</dbReference>
<feature type="transmembrane region" description="Helical" evidence="10">
    <location>
        <begin position="1340"/>
        <end position="1358"/>
    </location>
</feature>
<feature type="domain" description="ABC transporter" evidence="11">
    <location>
        <begin position="125"/>
        <end position="375"/>
    </location>
</feature>
<feature type="transmembrane region" description="Helical" evidence="10">
    <location>
        <begin position="1431"/>
        <end position="1450"/>
    </location>
</feature>
<accession>A0AAV5RHK9</accession>
<feature type="compositionally biased region" description="Basic and acidic residues" evidence="9">
    <location>
        <begin position="1489"/>
        <end position="1502"/>
    </location>
</feature>
<feature type="transmembrane region" description="Helical" evidence="10">
    <location>
        <begin position="1153"/>
        <end position="1174"/>
    </location>
</feature>
<feature type="compositionally biased region" description="Basic and acidic residues" evidence="9">
    <location>
        <begin position="1464"/>
        <end position="1478"/>
    </location>
</feature>
<feature type="transmembrane region" description="Helical" evidence="10">
    <location>
        <begin position="1276"/>
        <end position="1295"/>
    </location>
</feature>
<protein>
    <submittedName>
        <fullName evidence="12">ATP-binding cassette multidrug transporter</fullName>
    </submittedName>
</protein>
<dbReference type="InterPro" id="IPR029481">
    <property type="entry name" value="ABC_trans_N"/>
</dbReference>
<feature type="transmembrane region" description="Helical" evidence="10">
    <location>
        <begin position="1186"/>
        <end position="1210"/>
    </location>
</feature>
<feature type="region of interest" description="Disordered" evidence="9">
    <location>
        <begin position="1459"/>
        <end position="1502"/>
    </location>
</feature>
<dbReference type="PROSITE" id="PS50893">
    <property type="entry name" value="ABC_TRANSPORTER_2"/>
    <property type="match status" value="2"/>
</dbReference>
<keyword evidence="6 12" id="KW-0067">ATP-binding</keyword>
<comment type="caution">
    <text evidence="12">The sequence shown here is derived from an EMBL/GenBank/DDBJ whole genome shotgun (WGS) entry which is preliminary data.</text>
</comment>
<dbReference type="InterPro" id="IPR034003">
    <property type="entry name" value="ABCG_PDR_2"/>
</dbReference>
<feature type="transmembrane region" description="Helical" evidence="10">
    <location>
        <begin position="570"/>
        <end position="590"/>
    </location>
</feature>
<evidence type="ECO:0000256" key="2">
    <source>
        <dbReference type="ARBA" id="ARBA00022448"/>
    </source>
</evidence>
<dbReference type="Pfam" id="PF01061">
    <property type="entry name" value="ABC2_membrane"/>
    <property type="match status" value="2"/>
</dbReference>
<sequence>MQDNPENSRYIHDAEVKHYDGPEDDELRSIARTMSRISIQSDAGKVNPFKLEDPTLDPNSESFDVNKWAKSVVAIFREDPDRYPHAPIGISFKNLSAHGVAQDVNYQLTVGNIAFALTERCVSYLKEKISSKDSAHRVDILKPMDGCVKPGEMLMVLGRPGAGCSTFLRTMASQTHGFKIDKESVINYQGLDPKEIANRYRGDVTYCAETELHFPKLTVGQTLTFAARLKTPHNRFPGINRLEYANFMRDVVMATYGLSHTVNTKVGSDVVRGVSGGERKRVSIAELTLSGSHIQCWDNSTRGLDSATANEFIKTLRLSSKTFDTTALVAVYQASEEMYEMFDKVILLYEGYQIFFGSIQKARQYFVDMGWEPKPRQSTPDFLTSLSQPSERQAFKGRENEVPKTAKEFYERWKESSAYAEVIQEVDEFNSDNPPNGASSEAYKAAYRARQDHKLPKDSAYTVGWMEQTKALTIRGFERLRGDPEMTLTNVLGNSSMAFIISSMFYNLKYDTASFYHRTALIFFALLFNSFSALLEIFSLYDARLIVQKHTQYAFCHPAVDALASIITEMPVKIVNAIFFNVILYFMSNLRREPGNFFFFLLMNFTTTLMMSHFFRTIGASTDTISQAMIPASMILMAMVLFTGFIIPRHILIHRWTAGGPYIDPLAYAFESLITNEFHNKWYECAAYTPYIPSQAIGDSFICSVAGAVQGATSVLGDDYIAVQYTYYFDHQWRNWGIEVAFVAFFLFTYMLMVYLNPGERTKGEVLVFPRTVVKKLMKLKKNGDLESNGASHTLPETEEGTTDAKDLIEASDEVFYWKDVCYDVQIKKETRRLLNYVDGWVKPGTLTALMGASGAGKTTLLDTLASRVTMGVVTGSMFVNGTPRDDSFQRTTGYAMQQDLHLETSTVREALNFSALLRQPASVPRADKLAYVDNVLEILEMTAYADAVVGVPGKGLNVEQRKRLTIGVELAAKPKLLLFLDEPTSGLDSQTAWSVCQLMKKLSNAGQAVLCTIHQPSAILLEQFDNLLFLAKGGRTVYFGEIGPNCKTLIGYLEKYGADPCPEDANPAEWMLSVIGAAPGSVSNYNFADVWLHSPERLQVREEIARLMKQYNAGEDNKPESGEDSGEFAASFWQQYMIATKRNFQMLWRDPLYIWSKVGLNIFSALFNGFVFFKAGTSIQGMQDLMFSVFMFTICLNPMMNAFVSVFSVQRNLYEARERPSKIFGWKAFMLSSMTAEIPWQILSAILAFVSWYYPAGLYRNARLTHEMTQRGGLTLFYVILYFLWVITLGYLLGGPIGDDRTAANVSVILFTMVLMFAGVLVTRTAMPGFWQFMYRVSPMNYWILGMLMLAIANTPVNCADNEWLLVDAPSGMTCGEYFNDLFTSNPLAAGYLKDVNSTTVCQYCTLRSTNQYLATIEAPYHLRWRNFGIFWSYIVFNIFGALILYWIFRVPRSGSQVQKTDNAGRDVAVEESKDDPSALPPAIQNASREKSEITSEEDSR</sequence>
<evidence type="ECO:0000256" key="6">
    <source>
        <dbReference type="ARBA" id="ARBA00022840"/>
    </source>
</evidence>